<evidence type="ECO:0000313" key="7">
    <source>
        <dbReference type="Proteomes" id="UP000019402"/>
    </source>
</evidence>
<evidence type="ECO:0000256" key="1">
    <source>
        <dbReference type="ARBA" id="ARBA00009798"/>
    </source>
</evidence>
<dbReference type="SUPFAM" id="SSF55826">
    <property type="entry name" value="YbaK/ProRS associated domain"/>
    <property type="match status" value="1"/>
</dbReference>
<evidence type="ECO:0000259" key="5">
    <source>
        <dbReference type="Pfam" id="PF04073"/>
    </source>
</evidence>
<organism evidence="6 7">
    <name type="scientific">Saccharicrinis fermentans DSM 9555 = JCM 21142</name>
    <dbReference type="NCBI Taxonomy" id="869213"/>
    <lineage>
        <taxon>Bacteria</taxon>
        <taxon>Pseudomonadati</taxon>
        <taxon>Bacteroidota</taxon>
        <taxon>Bacteroidia</taxon>
        <taxon>Marinilabiliales</taxon>
        <taxon>Marinilabiliaceae</taxon>
        <taxon>Saccharicrinis</taxon>
    </lineage>
</organism>
<dbReference type="GO" id="GO:0006412">
    <property type="term" value="P:translation"/>
    <property type="evidence" value="ECO:0007669"/>
    <property type="project" value="UniProtKB-KW"/>
</dbReference>
<dbReference type="PANTHER" id="PTHR30411">
    <property type="entry name" value="CYTOPLASMIC PROTEIN"/>
    <property type="match status" value="1"/>
</dbReference>
<dbReference type="InterPro" id="IPR004369">
    <property type="entry name" value="Prolyl-tRNA_editing_YbaK/EbsC"/>
</dbReference>
<reference evidence="6 7" key="1">
    <citation type="journal article" date="2014" name="Genome Announc.">
        <title>Draft Genome Sequence of Cytophaga fermentans JCM 21142T, a Facultative Anaerobe Isolated from Marine Mud.</title>
        <authorList>
            <person name="Starns D."/>
            <person name="Oshima K."/>
            <person name="Suda W."/>
            <person name="Iino T."/>
            <person name="Yuki M."/>
            <person name="Inoue J."/>
            <person name="Kitamura K."/>
            <person name="Iida T."/>
            <person name="Darby A."/>
            <person name="Hattori M."/>
            <person name="Ohkuma M."/>
        </authorList>
    </citation>
    <scope>NUCLEOTIDE SEQUENCE [LARGE SCALE GENOMIC DNA]</scope>
    <source>
        <strain evidence="6 7">JCM 21142</strain>
    </source>
</reference>
<keyword evidence="3 4" id="KW-0456">Lyase</keyword>
<dbReference type="RefSeq" id="WP_027471045.1">
    <property type="nucleotide sequence ID" value="NZ_BAMD01000089.1"/>
</dbReference>
<sequence length="160" mass="17679">MGKRIKTNALRILDKCKIEYEALHSDSVEGVVNGLAIVNKYGKNASLVFKTLVAHGVSKELYVFIIPVLKELDLKKAAHVTSEKKIEMLPHKDLNRYTGYVKGGCSPIGMKKLYRTFIDMDARKSDTIIVSGGKIGVQVELKVSALCDVVHGEIANLHKN</sequence>
<proteinExistence type="inferred from homology"/>
<gene>
    <name evidence="6" type="ORF">JCM21142_104205</name>
</gene>
<dbReference type="Pfam" id="PF04073">
    <property type="entry name" value="tRNA_edit"/>
    <property type="match status" value="1"/>
</dbReference>
<dbReference type="PIRSF" id="PIRSF006181">
    <property type="entry name" value="EbsC_YbaK"/>
    <property type="match status" value="1"/>
</dbReference>
<dbReference type="InterPro" id="IPR007214">
    <property type="entry name" value="YbaK/aa-tRNA-synth-assoc-dom"/>
</dbReference>
<dbReference type="AlphaFoldDB" id="W7Y3M1"/>
<dbReference type="NCBIfam" id="TIGR00011">
    <property type="entry name" value="YbaK_EbsC"/>
    <property type="match status" value="1"/>
</dbReference>
<dbReference type="EC" id="4.2.-.-" evidence="4"/>
<accession>W7Y3M1</accession>
<dbReference type="EMBL" id="BAMD01000089">
    <property type="protein sequence ID" value="GAF05470.1"/>
    <property type="molecule type" value="Genomic_DNA"/>
</dbReference>
<dbReference type="OrthoDB" id="9809296at2"/>
<name>W7Y3M1_9BACT</name>
<feature type="domain" description="YbaK/aminoacyl-tRNA synthetase-associated" evidence="5">
    <location>
        <begin position="41"/>
        <end position="146"/>
    </location>
</feature>
<comment type="similarity">
    <text evidence="1 4">Belongs to the prolyl-tRNA editing family. YbaK/EbsC subfamily.</text>
</comment>
<dbReference type="STRING" id="869213.GCA_000517085_01158"/>
<keyword evidence="7" id="KW-1185">Reference proteome</keyword>
<dbReference type="Proteomes" id="UP000019402">
    <property type="component" value="Unassembled WGS sequence"/>
</dbReference>
<dbReference type="InterPro" id="IPR036754">
    <property type="entry name" value="YbaK/aa-tRNA-synt-asso_dom_sf"/>
</dbReference>
<dbReference type="Gene3D" id="3.90.960.10">
    <property type="entry name" value="YbaK/aminoacyl-tRNA synthetase-associated domain"/>
    <property type="match status" value="1"/>
</dbReference>
<evidence type="ECO:0000256" key="4">
    <source>
        <dbReference type="PIRNR" id="PIRNR006181"/>
    </source>
</evidence>
<evidence type="ECO:0000256" key="3">
    <source>
        <dbReference type="ARBA" id="ARBA00023239"/>
    </source>
</evidence>
<dbReference type="eggNOG" id="COG2606">
    <property type="taxonomic scope" value="Bacteria"/>
</dbReference>
<comment type="caution">
    <text evidence="6">The sequence shown here is derived from an EMBL/GenBank/DDBJ whole genome shotgun (WGS) entry which is preliminary data.</text>
</comment>
<protein>
    <recommendedName>
        <fullName evidence="4">Cys-tRNA(Pro)/Cys-tRNA(Cys) deacylase</fullName>
        <ecNumber evidence="4">4.2.-.-</ecNumber>
    </recommendedName>
</protein>
<keyword evidence="2 4" id="KW-0648">Protein biosynthesis</keyword>
<dbReference type="GO" id="GO:0016829">
    <property type="term" value="F:lyase activity"/>
    <property type="evidence" value="ECO:0007669"/>
    <property type="project" value="UniProtKB-KW"/>
</dbReference>
<dbReference type="CDD" id="cd00002">
    <property type="entry name" value="YbaK_deacylase"/>
    <property type="match status" value="1"/>
</dbReference>
<evidence type="ECO:0000313" key="6">
    <source>
        <dbReference type="EMBL" id="GAF05470.1"/>
    </source>
</evidence>
<dbReference type="GO" id="GO:0002161">
    <property type="term" value="F:aminoacyl-tRNA deacylase activity"/>
    <property type="evidence" value="ECO:0007669"/>
    <property type="project" value="InterPro"/>
</dbReference>
<dbReference type="PANTHER" id="PTHR30411:SF0">
    <property type="entry name" value="CYS-TRNA(PRO)_CYS-TRNA(CYS) DEACYLASE YBAK"/>
    <property type="match status" value="1"/>
</dbReference>
<evidence type="ECO:0000256" key="2">
    <source>
        <dbReference type="ARBA" id="ARBA00022917"/>
    </source>
</evidence>